<dbReference type="InterPro" id="IPR011032">
    <property type="entry name" value="GroES-like_sf"/>
</dbReference>
<gene>
    <name evidence="3" type="ordered locus">SCATT_p09130</name>
</gene>
<geneLocation type="plasmid" evidence="3 4">
    <name>pSCATT</name>
</geneLocation>
<organism evidence="3 4">
    <name type="scientific">Streptantibioticus cattleyicolor (strain ATCC 35852 / DSM 46488 / JCM 4925 / NBRC 14057 / NRRL 8057)</name>
    <name type="common">Streptomyces cattleya</name>
    <dbReference type="NCBI Taxonomy" id="1003195"/>
    <lineage>
        <taxon>Bacteria</taxon>
        <taxon>Bacillati</taxon>
        <taxon>Actinomycetota</taxon>
        <taxon>Actinomycetes</taxon>
        <taxon>Kitasatosporales</taxon>
        <taxon>Streptomycetaceae</taxon>
        <taxon>Streptantibioticus</taxon>
    </lineage>
</organism>
<evidence type="ECO:0000259" key="2">
    <source>
        <dbReference type="SMART" id="SM00829"/>
    </source>
</evidence>
<keyword evidence="4" id="KW-1185">Reference proteome</keyword>
<dbReference type="RefSeq" id="WP_014151276.1">
    <property type="nucleotide sequence ID" value="NC_016113.1"/>
</dbReference>
<feature type="domain" description="Enoyl reductase (ER)" evidence="2">
    <location>
        <begin position="16"/>
        <end position="359"/>
    </location>
</feature>
<dbReference type="Pfam" id="PF00107">
    <property type="entry name" value="ADH_zinc_N"/>
    <property type="match status" value="1"/>
</dbReference>
<protein>
    <submittedName>
        <fullName evidence="3">Putative oxidoreductase</fullName>
    </submittedName>
</protein>
<dbReference type="GO" id="GO:0016491">
    <property type="term" value="F:oxidoreductase activity"/>
    <property type="evidence" value="ECO:0007669"/>
    <property type="project" value="InterPro"/>
</dbReference>
<accession>F8JND2</accession>
<name>F8JND2_STREN</name>
<dbReference type="SUPFAM" id="SSF51735">
    <property type="entry name" value="NAD(P)-binding Rossmann-fold domains"/>
    <property type="match status" value="1"/>
</dbReference>
<dbReference type="HOGENOM" id="CLU_026673_11_2_11"/>
<dbReference type="EMBL" id="CP003229">
    <property type="protein sequence ID" value="AEW99106.1"/>
    <property type="molecule type" value="Genomic_DNA"/>
</dbReference>
<dbReference type="InterPro" id="IPR020843">
    <property type="entry name" value="ER"/>
</dbReference>
<dbReference type="KEGG" id="scy:SCATT_p09130"/>
<evidence type="ECO:0000256" key="1">
    <source>
        <dbReference type="ARBA" id="ARBA00022857"/>
    </source>
</evidence>
<sequence>MTLPTETWAVRIHRHGGPEVLVHERLPLPPLGPADVLVAVDTASVSGWDVKYRRGLPPGARLPGRERYRLPLQLGREAAGTVLATGPEAAGRFRPGDRVVAVVHPENPRAPETVRGLGNLSTGIALPGHQAPGGYARYLICHQDMWLPLPSGVDLEQAAVTLWPYATCHRVLRDRLRVALGETLLVCGATGAMGLAALRLARLTGVRVIAMTRYRAKERALRTAGADEVVVAGDPRQACEAVRALTGGEGVDHAVDFTGSAALLRLAVDSLRLGGRLCPAATQRPPGPLPVTTGDLTRLEITVYGIRGARHRDALRVLALLGDGSLPATPIAARFPLSRAGAAHEFLEHNTTAVGRVVLKPGW</sequence>
<evidence type="ECO:0000313" key="3">
    <source>
        <dbReference type="EMBL" id="AEW99106.1"/>
    </source>
</evidence>
<proteinExistence type="predicted"/>
<keyword evidence="3" id="KW-0614">Plasmid</keyword>
<dbReference type="KEGG" id="sct:SCAT_p0823"/>
<accession>G8XDF9</accession>
<dbReference type="InterPro" id="IPR013154">
    <property type="entry name" value="ADH-like_N"/>
</dbReference>
<keyword evidence="1" id="KW-0521">NADP</keyword>
<dbReference type="InterPro" id="IPR036291">
    <property type="entry name" value="NAD(P)-bd_dom_sf"/>
</dbReference>
<dbReference type="PANTHER" id="PTHR44154:SF1">
    <property type="entry name" value="QUINONE OXIDOREDUCTASE"/>
    <property type="match status" value="1"/>
</dbReference>
<dbReference type="PANTHER" id="PTHR44154">
    <property type="entry name" value="QUINONE OXIDOREDUCTASE"/>
    <property type="match status" value="1"/>
</dbReference>
<dbReference type="AlphaFoldDB" id="F8JND2"/>
<dbReference type="InterPro" id="IPR051603">
    <property type="entry name" value="Zinc-ADH_QOR/CCCR"/>
</dbReference>
<dbReference type="Gene3D" id="3.90.180.10">
    <property type="entry name" value="Medium-chain alcohol dehydrogenases, catalytic domain"/>
    <property type="match status" value="1"/>
</dbReference>
<dbReference type="Proteomes" id="UP000007842">
    <property type="component" value="Plasmid pSCATT"/>
</dbReference>
<dbReference type="SMART" id="SM00829">
    <property type="entry name" value="PKS_ER"/>
    <property type="match status" value="1"/>
</dbReference>
<dbReference type="PATRIC" id="fig|1003195.11.peg.795"/>
<evidence type="ECO:0000313" key="4">
    <source>
        <dbReference type="Proteomes" id="UP000007842"/>
    </source>
</evidence>
<reference evidence="4" key="1">
    <citation type="submission" date="2011-12" db="EMBL/GenBank/DDBJ databases">
        <title>Complete genome sequence of Streptomyces cattleya strain DSM 46488.</title>
        <authorList>
            <person name="Ou H.-Y."/>
            <person name="Li P."/>
            <person name="Zhao C."/>
            <person name="O'Hagan D."/>
            <person name="Deng Z."/>
        </authorList>
    </citation>
    <scope>NUCLEOTIDE SEQUENCE [LARGE SCALE GENOMIC DNA]</scope>
    <source>
        <strain evidence="4">ATCC 35852 / DSM 46488 / JCM 4925 / NBRC 14057 / NRRL 8057</strain>
        <plasmid evidence="4">Plasmid pSCATT</plasmid>
    </source>
</reference>
<dbReference type="Pfam" id="PF08240">
    <property type="entry name" value="ADH_N"/>
    <property type="match status" value="1"/>
</dbReference>
<dbReference type="SUPFAM" id="SSF50129">
    <property type="entry name" value="GroES-like"/>
    <property type="match status" value="1"/>
</dbReference>
<dbReference type="OrthoDB" id="9805883at2"/>
<dbReference type="InterPro" id="IPR013149">
    <property type="entry name" value="ADH-like_C"/>
</dbReference>